<dbReference type="Proteomes" id="UP001497744">
    <property type="component" value="Unassembled WGS sequence"/>
</dbReference>
<keyword evidence="1" id="KW-0732">Signal</keyword>
<evidence type="ECO:0000256" key="1">
    <source>
        <dbReference type="SAM" id="SignalP"/>
    </source>
</evidence>
<name>A0AAV4LNC8_BABCB</name>
<feature type="chain" id="PRO_5043506592" evidence="1">
    <location>
        <begin position="22"/>
        <end position="285"/>
    </location>
</feature>
<proteinExistence type="predicted"/>
<sequence>MFLWALVVTWLVLEAWPCVGAVDAAGPLVVKYAKKQPAKVTVKVRSTTPRPETGDPQDAIQPDDSTSIILGNIKPEPPPAIDKRVHLANVEAMKRRVASFYVSHNRAATYDPLSLCDRLDWISFMTTQLIKNPKLKIKLNKLLEEGKLGEKRNKGMCGAFFGLLRNTKKAMEDFNSDVLKSWTNKYVYAGNIAPNRLRHYLFIFKVMYHELVEDVAQMKHIASLAKTNFRDVDLKVPPESFVEGWLVSCGYNTDLMRPISDLPLLGNHLDLLSENLEEMLVCIDP</sequence>
<dbReference type="GeneID" id="94192428"/>
<evidence type="ECO:0000313" key="3">
    <source>
        <dbReference type="Proteomes" id="UP001497744"/>
    </source>
</evidence>
<accession>A0AAV4LNC8</accession>
<organism evidence="2 3">
    <name type="scientific">Babesia caballi</name>
    <dbReference type="NCBI Taxonomy" id="5871"/>
    <lineage>
        <taxon>Eukaryota</taxon>
        <taxon>Sar</taxon>
        <taxon>Alveolata</taxon>
        <taxon>Apicomplexa</taxon>
        <taxon>Aconoidasida</taxon>
        <taxon>Piroplasmida</taxon>
        <taxon>Babesiidae</taxon>
        <taxon>Babesia</taxon>
    </lineage>
</organism>
<feature type="signal peptide" evidence="1">
    <location>
        <begin position="1"/>
        <end position="21"/>
    </location>
</feature>
<protein>
    <submittedName>
        <fullName evidence="2">Erythrocyte membrane associated protein, putative</fullName>
    </submittedName>
</protein>
<comment type="caution">
    <text evidence="2">The sequence shown here is derived from an EMBL/GenBank/DDBJ whole genome shotgun (WGS) entry which is preliminary data.</text>
</comment>
<reference evidence="2 3" key="1">
    <citation type="submission" date="2021-06" db="EMBL/GenBank/DDBJ databases">
        <title>Genome sequence of Babesia caballi.</title>
        <authorList>
            <person name="Yamagishi J."/>
            <person name="Kidaka T."/>
            <person name="Ochi A."/>
        </authorList>
    </citation>
    <scope>NUCLEOTIDE SEQUENCE [LARGE SCALE GENOMIC DNA]</scope>
    <source>
        <strain evidence="2">USDA-D6B2</strain>
    </source>
</reference>
<gene>
    <name evidence="2" type="ORF">BcabD6B2_03800</name>
</gene>
<keyword evidence="3" id="KW-1185">Reference proteome</keyword>
<evidence type="ECO:0000313" key="2">
    <source>
        <dbReference type="EMBL" id="GIX60945.1"/>
    </source>
</evidence>
<dbReference type="AlphaFoldDB" id="A0AAV4LNC8"/>
<dbReference type="RefSeq" id="XP_067713016.1">
    <property type="nucleotide sequence ID" value="XM_067856915.1"/>
</dbReference>
<dbReference type="EMBL" id="BPLF01000001">
    <property type="protein sequence ID" value="GIX60945.1"/>
    <property type="molecule type" value="Genomic_DNA"/>
</dbReference>